<feature type="region of interest" description="Disordered" evidence="1">
    <location>
        <begin position="162"/>
        <end position="182"/>
    </location>
</feature>
<dbReference type="Proteomes" id="UP000053477">
    <property type="component" value="Unassembled WGS sequence"/>
</dbReference>
<dbReference type="InParanoid" id="A0A0H2R5F8"/>
<feature type="compositionally biased region" description="Polar residues" evidence="1">
    <location>
        <begin position="271"/>
        <end position="310"/>
    </location>
</feature>
<evidence type="ECO:0000256" key="1">
    <source>
        <dbReference type="SAM" id="MobiDB-lite"/>
    </source>
</evidence>
<dbReference type="GO" id="GO:0000307">
    <property type="term" value="C:cyclin-dependent protein kinase holoenzyme complex"/>
    <property type="evidence" value="ECO:0007669"/>
    <property type="project" value="TreeGrafter"/>
</dbReference>
<dbReference type="InterPro" id="IPR013922">
    <property type="entry name" value="Cyclin_PHO80-like"/>
</dbReference>
<sequence length="604" mass="64811">MQTLQQTMSHRGAGMTRTHARWHPYTRPRTSASNTPNYVHRPVPTPSFAVGSTSQHYASYLITPASSVSTISPASSFTSSPHASSSAPALKTIPSAKPPTSSKPPFVASLVEQSVKSLTEIWRPEYVPPVFCTSTQVSLADATNPPSITSNARRATLARKPTLQLPSPCSPSTQPSPPSYSGLAQATAFFGEQIGDGTIVTEKELVPIRIYVHEVLRRSRTTCSVLQSALCYIEAIRKKIPELAELEKSGKANKADFVIEDRIEVGDEALQTETSSSLSDCPTETMSTETIVPDSVQTVTQDQPSYTAQAENEGGLKKRKGPSKPLPPLPPLPSPLLCPRRAFLAALILASKFLQDRCYSNRAWAKLSGLAPREVSRCERALGEALEWRLWVGKSTVPSESNGRSPARARSESTINVGSPVTLEASHYQIPFPPLTNDGASLEIRSSAASFAPQENMRRVGFGRSQTLPDILANHYESSMGAADIPTPRLSYSPQSLVEPNLDTASTQYSAAWSPARSIGSNDSSDGSSPPNYIGASASFSSLDTKVAECMSRRCQHANNAASTHGFDMPTAAGQMQYPMPYIGAPSTLNFAPQATGIPSFGQA</sequence>
<organism evidence="2 3">
    <name type="scientific">Schizopora paradoxa</name>
    <dbReference type="NCBI Taxonomy" id="27342"/>
    <lineage>
        <taxon>Eukaryota</taxon>
        <taxon>Fungi</taxon>
        <taxon>Dikarya</taxon>
        <taxon>Basidiomycota</taxon>
        <taxon>Agaricomycotina</taxon>
        <taxon>Agaricomycetes</taxon>
        <taxon>Hymenochaetales</taxon>
        <taxon>Schizoporaceae</taxon>
        <taxon>Schizopora</taxon>
    </lineage>
</organism>
<feature type="compositionally biased region" description="Polar residues" evidence="1">
    <location>
        <begin position="28"/>
        <end position="37"/>
    </location>
</feature>
<dbReference type="CDD" id="cd20557">
    <property type="entry name" value="CYCLIN_ScPCL1-like"/>
    <property type="match status" value="1"/>
</dbReference>
<dbReference type="GO" id="GO:0019901">
    <property type="term" value="F:protein kinase binding"/>
    <property type="evidence" value="ECO:0007669"/>
    <property type="project" value="InterPro"/>
</dbReference>
<evidence type="ECO:0000313" key="3">
    <source>
        <dbReference type="Proteomes" id="UP000053477"/>
    </source>
</evidence>
<feature type="region of interest" description="Disordered" evidence="1">
    <location>
        <begin position="1"/>
        <end position="39"/>
    </location>
</feature>
<dbReference type="OrthoDB" id="286814at2759"/>
<proteinExistence type="predicted"/>
<dbReference type="PANTHER" id="PTHR15615">
    <property type="match status" value="1"/>
</dbReference>
<accession>A0A0H2R5F8</accession>
<feature type="region of interest" description="Disordered" evidence="1">
    <location>
        <begin position="270"/>
        <end position="332"/>
    </location>
</feature>
<dbReference type="Gene3D" id="1.10.472.10">
    <property type="entry name" value="Cyclin-like"/>
    <property type="match status" value="1"/>
</dbReference>
<evidence type="ECO:0000313" key="2">
    <source>
        <dbReference type="EMBL" id="KLO04713.1"/>
    </source>
</evidence>
<evidence type="ECO:0008006" key="4">
    <source>
        <dbReference type="Google" id="ProtNLM"/>
    </source>
</evidence>
<dbReference type="AlphaFoldDB" id="A0A0H2R5F8"/>
<dbReference type="STRING" id="27342.A0A0H2R5F8"/>
<feature type="compositionally biased region" description="Low complexity" evidence="1">
    <location>
        <begin position="162"/>
        <end position="173"/>
    </location>
</feature>
<keyword evidence="3" id="KW-1185">Reference proteome</keyword>
<reference evidence="2 3" key="1">
    <citation type="submission" date="2015-04" db="EMBL/GenBank/DDBJ databases">
        <title>Complete genome sequence of Schizopora paradoxa KUC8140, a cosmopolitan wood degrader in East Asia.</title>
        <authorList>
            <consortium name="DOE Joint Genome Institute"/>
            <person name="Min B."/>
            <person name="Park H."/>
            <person name="Jang Y."/>
            <person name="Kim J.-J."/>
            <person name="Kim K.H."/>
            <person name="Pangilinan J."/>
            <person name="Lipzen A."/>
            <person name="Riley R."/>
            <person name="Grigoriev I.V."/>
            <person name="Spatafora J.W."/>
            <person name="Choi I.-G."/>
        </authorList>
    </citation>
    <scope>NUCLEOTIDE SEQUENCE [LARGE SCALE GENOMIC DNA]</scope>
    <source>
        <strain evidence="2 3">KUC8140</strain>
    </source>
</reference>
<dbReference type="PANTHER" id="PTHR15615:SF36">
    <property type="entry name" value="PHO85 CYCLIN-5"/>
    <property type="match status" value="1"/>
</dbReference>
<feature type="region of interest" description="Disordered" evidence="1">
    <location>
        <begin position="72"/>
        <end position="105"/>
    </location>
</feature>
<dbReference type="GO" id="GO:0016538">
    <property type="term" value="F:cyclin-dependent protein serine/threonine kinase regulator activity"/>
    <property type="evidence" value="ECO:0007669"/>
    <property type="project" value="TreeGrafter"/>
</dbReference>
<dbReference type="GO" id="GO:0005634">
    <property type="term" value="C:nucleus"/>
    <property type="evidence" value="ECO:0007669"/>
    <property type="project" value="TreeGrafter"/>
</dbReference>
<name>A0A0H2R5F8_9AGAM</name>
<gene>
    <name evidence="2" type="ORF">SCHPADRAFT_911489</name>
</gene>
<dbReference type="EMBL" id="KQ086452">
    <property type="protein sequence ID" value="KLO04713.1"/>
    <property type="molecule type" value="Genomic_DNA"/>
</dbReference>
<protein>
    <recommendedName>
        <fullName evidence="4">Cyclin N-terminal domain-containing protein</fullName>
    </recommendedName>
</protein>